<reference evidence="7" key="3">
    <citation type="submission" date="2025-09" db="UniProtKB">
        <authorList>
            <consortium name="Ensembl"/>
        </authorList>
    </citation>
    <scope>IDENTIFICATION</scope>
</reference>
<dbReference type="PANTHER" id="PTHR11829:SF206">
    <property type="entry name" value="FORKHEAD BOX PROTEIN Q1"/>
    <property type="match status" value="1"/>
</dbReference>
<dbReference type="InterPro" id="IPR047518">
    <property type="entry name" value="FH_FOXQ1"/>
</dbReference>
<dbReference type="GO" id="GO:0030154">
    <property type="term" value="P:cell differentiation"/>
    <property type="evidence" value="ECO:0007669"/>
    <property type="project" value="TreeGrafter"/>
</dbReference>
<dbReference type="PROSITE" id="PS50039">
    <property type="entry name" value="FORK_HEAD_3"/>
    <property type="match status" value="1"/>
</dbReference>
<dbReference type="InterPro" id="IPR036388">
    <property type="entry name" value="WH-like_DNA-bd_sf"/>
</dbReference>
<dbReference type="SMART" id="SM00339">
    <property type="entry name" value="FH"/>
    <property type="match status" value="1"/>
</dbReference>
<sequence>MKLEVFAPRYEDKLGGSDQEGSGAPSPAPGDSELGSDGDCAANSPGSEGPAGAEGGKGKPYTRRPKPPYSYIALIAMAIRDSAGGRLTLAEINDYLMGRFPFFRGAYTGWRNSVRHNLSLNDCFVKVLRDPARPWGKDNYWMLNPSSEYTFADGVFRRRRKRLSRAPPPPPPARPAPAAPCCCCCSSAPCSCAAGPAEEGRAGAAAAARPGSKFSSSFAIESILSRPCQRAPAPAPGRALWPAPPAPYPLALPLPCRGAARLPALLPPPAARPAAHSHGAPGLLPALPPPEPPAFIEPPSSPRRGQSGGGGEHVERGAWEEDEAAASARSIPRQVTVPWGAGKRGFNQTKPKWGALYLDFARGQSAS</sequence>
<dbReference type="InterPro" id="IPR001766">
    <property type="entry name" value="Fork_head_dom"/>
</dbReference>
<dbReference type="PROSITE" id="PS00658">
    <property type="entry name" value="FORK_HEAD_2"/>
    <property type="match status" value="1"/>
</dbReference>
<feature type="compositionally biased region" description="Basic and acidic residues" evidence="5">
    <location>
        <begin position="1"/>
        <end position="15"/>
    </location>
</feature>
<dbReference type="FunFam" id="1.10.10.10:FF:000071">
    <property type="entry name" value="Forkhead box F1"/>
    <property type="match status" value="1"/>
</dbReference>
<dbReference type="Gene3D" id="1.10.10.10">
    <property type="entry name" value="Winged helix-like DNA-binding domain superfamily/Winged helix DNA-binding domain"/>
    <property type="match status" value="1"/>
</dbReference>
<dbReference type="Ensembl" id="ENSGAGT00000013618.1">
    <property type="protein sequence ID" value="ENSGAGP00000011890.1"/>
    <property type="gene ID" value="ENSGAGG00000009167.1"/>
</dbReference>
<dbReference type="GO" id="GO:0009653">
    <property type="term" value="P:anatomical structure morphogenesis"/>
    <property type="evidence" value="ECO:0007669"/>
    <property type="project" value="TreeGrafter"/>
</dbReference>
<protein>
    <recommendedName>
        <fullName evidence="6">Fork-head domain-containing protein</fullName>
    </recommendedName>
</protein>
<evidence type="ECO:0000256" key="2">
    <source>
        <dbReference type="ARBA" id="ARBA00023125"/>
    </source>
</evidence>
<name>A0A452HAY0_9SAUR</name>
<dbReference type="InterPro" id="IPR050211">
    <property type="entry name" value="FOX_domain-containing"/>
</dbReference>
<dbReference type="PROSITE" id="PS00657">
    <property type="entry name" value="FORK_HEAD_1"/>
    <property type="match status" value="1"/>
</dbReference>
<evidence type="ECO:0000256" key="5">
    <source>
        <dbReference type="SAM" id="MobiDB-lite"/>
    </source>
</evidence>
<feature type="region of interest" description="Disordered" evidence="5">
    <location>
        <begin position="270"/>
        <end position="349"/>
    </location>
</feature>
<evidence type="ECO:0000256" key="1">
    <source>
        <dbReference type="ARBA" id="ARBA00004123"/>
    </source>
</evidence>
<dbReference type="CDD" id="cd20034">
    <property type="entry name" value="FH_FOXQ1-like"/>
    <property type="match status" value="1"/>
</dbReference>
<proteinExistence type="predicted"/>
<feature type="compositionally biased region" description="Pro residues" evidence="5">
    <location>
        <begin position="286"/>
        <end position="301"/>
    </location>
</feature>
<keyword evidence="2 4" id="KW-0238">DNA-binding</keyword>
<feature type="region of interest" description="Disordered" evidence="5">
    <location>
        <begin position="1"/>
        <end position="64"/>
    </location>
</feature>
<keyword evidence="3 4" id="KW-0539">Nucleus</keyword>
<organism evidence="7 8">
    <name type="scientific">Gopherus agassizii</name>
    <name type="common">Agassiz's desert tortoise</name>
    <dbReference type="NCBI Taxonomy" id="38772"/>
    <lineage>
        <taxon>Eukaryota</taxon>
        <taxon>Metazoa</taxon>
        <taxon>Chordata</taxon>
        <taxon>Craniata</taxon>
        <taxon>Vertebrata</taxon>
        <taxon>Euteleostomi</taxon>
        <taxon>Archelosauria</taxon>
        <taxon>Testudinata</taxon>
        <taxon>Testudines</taxon>
        <taxon>Cryptodira</taxon>
        <taxon>Durocryptodira</taxon>
        <taxon>Testudinoidea</taxon>
        <taxon>Testudinidae</taxon>
        <taxon>Gopherus</taxon>
    </lineage>
</organism>
<dbReference type="GO" id="GO:0000981">
    <property type="term" value="F:DNA-binding transcription factor activity, RNA polymerase II-specific"/>
    <property type="evidence" value="ECO:0007669"/>
    <property type="project" value="TreeGrafter"/>
</dbReference>
<accession>A0A452HAY0</accession>
<dbReference type="GO" id="GO:0000978">
    <property type="term" value="F:RNA polymerase II cis-regulatory region sequence-specific DNA binding"/>
    <property type="evidence" value="ECO:0007669"/>
    <property type="project" value="TreeGrafter"/>
</dbReference>
<feature type="DNA-binding region" description="Fork-head" evidence="4">
    <location>
        <begin position="66"/>
        <end position="161"/>
    </location>
</feature>
<dbReference type="SUPFAM" id="SSF46785">
    <property type="entry name" value="Winged helix' DNA-binding domain"/>
    <property type="match status" value="1"/>
</dbReference>
<dbReference type="Pfam" id="PF00250">
    <property type="entry name" value="Forkhead"/>
    <property type="match status" value="1"/>
</dbReference>
<comment type="subcellular location">
    <subcellularLocation>
        <location evidence="1 4">Nucleus</location>
    </subcellularLocation>
</comment>
<reference evidence="8" key="1">
    <citation type="journal article" date="2017" name="PLoS ONE">
        <title>The Agassiz's desert tortoise genome provides a resource for the conservation of a threatened species.</title>
        <authorList>
            <person name="Tollis M."/>
            <person name="DeNardo D.F."/>
            <person name="Cornelius J.A."/>
            <person name="Dolby G.A."/>
            <person name="Edwards T."/>
            <person name="Henen B.T."/>
            <person name="Karl A.E."/>
            <person name="Murphy R.W."/>
            <person name="Kusumi K."/>
        </authorList>
    </citation>
    <scope>NUCLEOTIDE SEQUENCE [LARGE SCALE GENOMIC DNA]</scope>
</reference>
<evidence type="ECO:0000313" key="7">
    <source>
        <dbReference type="Ensembl" id="ENSGAGP00000011890.1"/>
    </source>
</evidence>
<dbReference type="Proteomes" id="UP000291020">
    <property type="component" value="Unassembled WGS sequence"/>
</dbReference>
<evidence type="ECO:0000313" key="8">
    <source>
        <dbReference type="Proteomes" id="UP000291020"/>
    </source>
</evidence>
<reference evidence="7" key="2">
    <citation type="submission" date="2025-08" db="UniProtKB">
        <authorList>
            <consortium name="Ensembl"/>
        </authorList>
    </citation>
    <scope>IDENTIFICATION</scope>
</reference>
<dbReference type="InterPro" id="IPR018122">
    <property type="entry name" value="TF_fork_head_CS_1"/>
</dbReference>
<dbReference type="PRINTS" id="PR00053">
    <property type="entry name" value="FORKHEAD"/>
</dbReference>
<dbReference type="AlphaFoldDB" id="A0A452HAY0"/>
<evidence type="ECO:0000259" key="6">
    <source>
        <dbReference type="PROSITE" id="PS50039"/>
    </source>
</evidence>
<dbReference type="STRING" id="38772.ENSGAGP00000011890"/>
<dbReference type="InterPro" id="IPR030456">
    <property type="entry name" value="TF_fork_head_CS_2"/>
</dbReference>
<dbReference type="GO" id="GO:0005634">
    <property type="term" value="C:nucleus"/>
    <property type="evidence" value="ECO:0007669"/>
    <property type="project" value="UniProtKB-SubCell"/>
</dbReference>
<evidence type="ECO:0000256" key="4">
    <source>
        <dbReference type="PROSITE-ProRule" id="PRU00089"/>
    </source>
</evidence>
<feature type="domain" description="Fork-head" evidence="6">
    <location>
        <begin position="66"/>
        <end position="161"/>
    </location>
</feature>
<keyword evidence="8" id="KW-1185">Reference proteome</keyword>
<dbReference type="PANTHER" id="PTHR11829">
    <property type="entry name" value="FORKHEAD BOX PROTEIN"/>
    <property type="match status" value="1"/>
</dbReference>
<dbReference type="InterPro" id="IPR036390">
    <property type="entry name" value="WH_DNA-bd_sf"/>
</dbReference>
<evidence type="ECO:0000256" key="3">
    <source>
        <dbReference type="ARBA" id="ARBA00023242"/>
    </source>
</evidence>